<protein>
    <recommendedName>
        <fullName evidence="2">DUF4367 domain-containing protein</fullName>
    </recommendedName>
</protein>
<gene>
    <name evidence="3" type="ORF">BP422_21575</name>
</gene>
<feature type="chain" id="PRO_5012600828" description="DUF4367 domain-containing protein" evidence="1">
    <location>
        <begin position="24"/>
        <end position="179"/>
    </location>
</feature>
<dbReference type="EMBL" id="CP018145">
    <property type="protein sequence ID" value="ASJ55908.1"/>
    <property type="molecule type" value="Genomic_DNA"/>
</dbReference>
<accession>A0A220MLB6</accession>
<dbReference type="KEGG" id="bfm:BP422_21575"/>
<evidence type="ECO:0000256" key="1">
    <source>
        <dbReference type="SAM" id="SignalP"/>
    </source>
</evidence>
<evidence type="ECO:0000313" key="3">
    <source>
        <dbReference type="EMBL" id="ASJ55908.1"/>
    </source>
</evidence>
<evidence type="ECO:0000313" key="4">
    <source>
        <dbReference type="Proteomes" id="UP000197781"/>
    </source>
</evidence>
<feature type="signal peptide" evidence="1">
    <location>
        <begin position="1"/>
        <end position="23"/>
    </location>
</feature>
<keyword evidence="1" id="KW-0732">Signal</keyword>
<evidence type="ECO:0000259" key="2">
    <source>
        <dbReference type="Pfam" id="PF14285"/>
    </source>
</evidence>
<reference evidence="3 4" key="1">
    <citation type="submission" date="2016-11" db="EMBL/GenBank/DDBJ databases">
        <authorList>
            <person name="Jaros S."/>
            <person name="Januszkiewicz K."/>
            <person name="Wedrychowicz H."/>
        </authorList>
    </citation>
    <scope>NUCLEOTIDE SEQUENCE [LARGE SCALE GENOMIC DNA]</scope>
    <source>
        <strain evidence="3 4">NF2</strain>
    </source>
</reference>
<proteinExistence type="predicted"/>
<dbReference type="RefSeq" id="WP_157696809.1">
    <property type="nucleotide sequence ID" value="NZ_CP018145.1"/>
</dbReference>
<organism evidence="3 4">
    <name type="scientific">Brevibacillus formosus</name>
    <dbReference type="NCBI Taxonomy" id="54913"/>
    <lineage>
        <taxon>Bacteria</taxon>
        <taxon>Bacillati</taxon>
        <taxon>Bacillota</taxon>
        <taxon>Bacilli</taxon>
        <taxon>Bacillales</taxon>
        <taxon>Paenibacillaceae</taxon>
        <taxon>Brevibacillus</taxon>
    </lineage>
</organism>
<dbReference type="Proteomes" id="UP000197781">
    <property type="component" value="Chromosome"/>
</dbReference>
<dbReference type="InterPro" id="IPR025377">
    <property type="entry name" value="DUF4367"/>
</dbReference>
<feature type="domain" description="DUF4367" evidence="2">
    <location>
        <begin position="64"/>
        <end position="170"/>
    </location>
</feature>
<dbReference type="AlphaFoldDB" id="A0A220MLB6"/>
<dbReference type="Pfam" id="PF14285">
    <property type="entry name" value="DUF4367"/>
    <property type="match status" value="1"/>
</dbReference>
<name>A0A220MLB6_9BACL</name>
<sequence>MKYIASLAFSMMLLMHPAPSIHANDIQYGPHNSIKIEEIQEKADFKVLFPNQLPREWNLEIKPYPSEESKKYDSFRFHFLDQNDKYLMVGISEQKAISASLKENSQLPSNQGEIVSINEVKGRFEPWARTKNDKTFVPGGILRWIQSGTFLTMESSSISKEEMIKIAKSMTEYRVNRIN</sequence>